<reference evidence="4 5" key="1">
    <citation type="journal article" date="2011" name="Stand. Genomic Sci.">
        <title>Complete genome sequence of Allochromatium vinosum DSM 180(T).</title>
        <authorList>
            <person name="Weissgerber T."/>
            <person name="Zigann R."/>
            <person name="Bruce D."/>
            <person name="Chang Y.J."/>
            <person name="Detter J.C."/>
            <person name="Han C."/>
            <person name="Hauser L."/>
            <person name="Jeffries C.D."/>
            <person name="Land M."/>
            <person name="Munk A.C."/>
            <person name="Tapia R."/>
            <person name="Dahl C."/>
        </authorList>
    </citation>
    <scope>NUCLEOTIDE SEQUENCE [LARGE SCALE GENOMIC DNA]</scope>
    <source>
        <strain evidence="5">ATCC 17899 / DSM 180 / NBRC 103801 / NCIMB 10441 / D</strain>
    </source>
</reference>
<dbReference type="Proteomes" id="UP000001441">
    <property type="component" value="Chromosome"/>
</dbReference>
<dbReference type="HAMAP" id="MF_00612">
    <property type="entry name" value="UPF0225"/>
    <property type="match status" value="1"/>
</dbReference>
<dbReference type="AlphaFoldDB" id="D3RVD2"/>
<protein>
    <recommendedName>
        <fullName evidence="2">UPF0225 protein Alvin_0087</fullName>
    </recommendedName>
</protein>
<dbReference type="eggNOG" id="COG3012">
    <property type="taxonomic scope" value="Bacteria"/>
</dbReference>
<organism evidence="4 5">
    <name type="scientific">Allochromatium vinosum (strain ATCC 17899 / DSM 180 / NBRC 103801 / NCIMB 10441 / D)</name>
    <name type="common">Chromatium vinosum</name>
    <dbReference type="NCBI Taxonomy" id="572477"/>
    <lineage>
        <taxon>Bacteria</taxon>
        <taxon>Pseudomonadati</taxon>
        <taxon>Pseudomonadota</taxon>
        <taxon>Gammaproteobacteria</taxon>
        <taxon>Chromatiales</taxon>
        <taxon>Chromatiaceae</taxon>
        <taxon>Allochromatium</taxon>
    </lineage>
</organism>
<evidence type="ECO:0000313" key="4">
    <source>
        <dbReference type="EMBL" id="ADC61059.1"/>
    </source>
</evidence>
<dbReference type="Pfam" id="PF17775">
    <property type="entry name" value="YchJ_M-like"/>
    <property type="match status" value="1"/>
</dbReference>
<evidence type="ECO:0000256" key="1">
    <source>
        <dbReference type="ARBA" id="ARBA00010839"/>
    </source>
</evidence>
<dbReference type="EMBL" id="CP001896">
    <property type="protein sequence ID" value="ADC61059.1"/>
    <property type="molecule type" value="Genomic_DNA"/>
</dbReference>
<dbReference type="PANTHER" id="PTHR33747:SF1">
    <property type="entry name" value="ADENYLATE CYCLASE-ASSOCIATED CAP C-TERMINAL DOMAIN-CONTAINING PROTEIN"/>
    <property type="match status" value="1"/>
</dbReference>
<evidence type="ECO:0000259" key="3">
    <source>
        <dbReference type="Pfam" id="PF17775"/>
    </source>
</evidence>
<comment type="similarity">
    <text evidence="1 2">Belongs to the UPF0225 family.</text>
</comment>
<dbReference type="Pfam" id="PF02810">
    <property type="entry name" value="SEC-C"/>
    <property type="match status" value="1"/>
</dbReference>
<gene>
    <name evidence="4" type="ordered locus">Alvin_0087</name>
</gene>
<evidence type="ECO:0000313" key="5">
    <source>
        <dbReference type="Proteomes" id="UP000001441"/>
    </source>
</evidence>
<proteinExistence type="inferred from homology"/>
<name>D3RVD2_ALLVD</name>
<dbReference type="InterPro" id="IPR032710">
    <property type="entry name" value="NTF2-like_dom_sf"/>
</dbReference>
<sequence length="167" mass="18656">MVDERPPLDIEGTSIRIDSLDAWNEHPIPDIKSVRKSEESTMLNPCLCGSGRPFDDCCGPHLSARTIAPTAEALMRSRYSAFATGQADYLLATWHPTTRPATLTLEPGLRWLGLKILSTEAGGATDQEGWVTFVARSKLQGRAQRLQERSRFVREHGRWFYLDGELG</sequence>
<dbReference type="InterPro" id="IPR023006">
    <property type="entry name" value="YchJ-like"/>
</dbReference>
<keyword evidence="5" id="KW-1185">Reference proteome</keyword>
<dbReference type="Gene3D" id="3.10.450.50">
    <property type="match status" value="1"/>
</dbReference>
<dbReference type="SUPFAM" id="SSF103642">
    <property type="entry name" value="Sec-C motif"/>
    <property type="match status" value="1"/>
</dbReference>
<accession>D3RVD2</accession>
<dbReference type="InterPro" id="IPR004027">
    <property type="entry name" value="SEC_C_motif"/>
</dbReference>
<feature type="domain" description="YchJ-like middle NTF2-like" evidence="3">
    <location>
        <begin position="70"/>
        <end position="164"/>
    </location>
</feature>
<evidence type="ECO:0000256" key="2">
    <source>
        <dbReference type="HAMAP-Rule" id="MF_00612"/>
    </source>
</evidence>
<dbReference type="SUPFAM" id="SSF54427">
    <property type="entry name" value="NTF2-like"/>
    <property type="match status" value="1"/>
</dbReference>
<dbReference type="HOGENOM" id="CLU_099590_2_0_6"/>
<dbReference type="PANTHER" id="PTHR33747">
    <property type="entry name" value="UPF0225 PROTEIN SCO1677"/>
    <property type="match status" value="1"/>
</dbReference>
<dbReference type="InterPro" id="IPR048469">
    <property type="entry name" value="YchJ-like_M"/>
</dbReference>
<dbReference type="KEGG" id="alv:Alvin_0087"/>